<proteinExistence type="predicted"/>
<evidence type="ECO:0000313" key="3">
    <source>
        <dbReference type="Proteomes" id="UP001278500"/>
    </source>
</evidence>
<feature type="region of interest" description="Disordered" evidence="1">
    <location>
        <begin position="105"/>
        <end position="124"/>
    </location>
</feature>
<dbReference type="GeneID" id="87866551"/>
<dbReference type="RefSeq" id="XP_062683839.1">
    <property type="nucleotide sequence ID" value="XM_062829397.1"/>
</dbReference>
<sequence length="230" mass="25896">MKAAWVYSPSKVKQQPQQRRPSGHQPARGLGHHDASLATFLLFATWFAMLEIQKAVKSAEGLTSWVRINLTGSLNAVLWTSFVMMAYIYVDAAISDQAFVKATQPEHTLSGESGPNAETPAKGTDGYKDYPCGYKANPNNSTENTQPKLHQREQLYYCDACPHPTISYTYPTATISLVKNIPAGMQYPQQFQVPYQLPYQSQYQQYQSPYQPGPYQTWDQYQAQYFASGV</sequence>
<reference evidence="2" key="2">
    <citation type="submission" date="2023-06" db="EMBL/GenBank/DDBJ databases">
        <authorList>
            <consortium name="Lawrence Berkeley National Laboratory"/>
            <person name="Haridas S."/>
            <person name="Hensen N."/>
            <person name="Bonometti L."/>
            <person name="Westerberg I."/>
            <person name="Brannstrom I.O."/>
            <person name="Guillou S."/>
            <person name="Cros-Aarteil S."/>
            <person name="Calhoun S."/>
            <person name="Kuo A."/>
            <person name="Mondo S."/>
            <person name="Pangilinan J."/>
            <person name="Riley R."/>
            <person name="Labutti K."/>
            <person name="Andreopoulos B."/>
            <person name="Lipzen A."/>
            <person name="Chen C."/>
            <person name="Yanf M."/>
            <person name="Daum C."/>
            <person name="Ng V."/>
            <person name="Clum A."/>
            <person name="Steindorff A."/>
            <person name="Ohm R."/>
            <person name="Martin F."/>
            <person name="Silar P."/>
            <person name="Natvig D."/>
            <person name="Lalanne C."/>
            <person name="Gautier V."/>
            <person name="Ament-Velasquez S.L."/>
            <person name="Kruys A."/>
            <person name="Hutchinson M.I."/>
            <person name="Powell A.J."/>
            <person name="Barry K."/>
            <person name="Miller A.N."/>
            <person name="Grigoriev I.V."/>
            <person name="Debuchy R."/>
            <person name="Gladieux P."/>
            <person name="Thoren M.H."/>
            <person name="Johannesson H."/>
        </authorList>
    </citation>
    <scope>NUCLEOTIDE SEQUENCE</scope>
    <source>
        <strain evidence="2">CBS 560.94</strain>
    </source>
</reference>
<dbReference type="AlphaFoldDB" id="A0AAE0MUB3"/>
<dbReference type="Proteomes" id="UP001278500">
    <property type="component" value="Unassembled WGS sequence"/>
</dbReference>
<gene>
    <name evidence="2" type="ORF">B0H65DRAFT_545656</name>
</gene>
<organism evidence="2 3">
    <name type="scientific">Neurospora tetraspora</name>
    <dbReference type="NCBI Taxonomy" id="94610"/>
    <lineage>
        <taxon>Eukaryota</taxon>
        <taxon>Fungi</taxon>
        <taxon>Dikarya</taxon>
        <taxon>Ascomycota</taxon>
        <taxon>Pezizomycotina</taxon>
        <taxon>Sordariomycetes</taxon>
        <taxon>Sordariomycetidae</taxon>
        <taxon>Sordariales</taxon>
        <taxon>Sordariaceae</taxon>
        <taxon>Neurospora</taxon>
    </lineage>
</organism>
<protein>
    <submittedName>
        <fullName evidence="2">Uncharacterized protein</fullName>
    </submittedName>
</protein>
<keyword evidence="3" id="KW-1185">Reference proteome</keyword>
<evidence type="ECO:0000313" key="2">
    <source>
        <dbReference type="EMBL" id="KAK3350544.1"/>
    </source>
</evidence>
<feature type="compositionally biased region" description="Polar residues" evidence="1">
    <location>
        <begin position="11"/>
        <end position="20"/>
    </location>
</feature>
<comment type="caution">
    <text evidence="2">The sequence shown here is derived from an EMBL/GenBank/DDBJ whole genome shotgun (WGS) entry which is preliminary data.</text>
</comment>
<name>A0AAE0MUB3_9PEZI</name>
<dbReference type="EMBL" id="JAUEPP010000002">
    <property type="protein sequence ID" value="KAK3350544.1"/>
    <property type="molecule type" value="Genomic_DNA"/>
</dbReference>
<feature type="region of interest" description="Disordered" evidence="1">
    <location>
        <begin position="1"/>
        <end position="30"/>
    </location>
</feature>
<accession>A0AAE0MUB3</accession>
<reference evidence="2" key="1">
    <citation type="journal article" date="2023" name="Mol. Phylogenet. Evol.">
        <title>Genome-scale phylogeny and comparative genomics of the fungal order Sordariales.</title>
        <authorList>
            <person name="Hensen N."/>
            <person name="Bonometti L."/>
            <person name="Westerberg I."/>
            <person name="Brannstrom I.O."/>
            <person name="Guillou S."/>
            <person name="Cros-Aarteil S."/>
            <person name="Calhoun S."/>
            <person name="Haridas S."/>
            <person name="Kuo A."/>
            <person name="Mondo S."/>
            <person name="Pangilinan J."/>
            <person name="Riley R."/>
            <person name="LaButti K."/>
            <person name="Andreopoulos B."/>
            <person name="Lipzen A."/>
            <person name="Chen C."/>
            <person name="Yan M."/>
            <person name="Daum C."/>
            <person name="Ng V."/>
            <person name="Clum A."/>
            <person name="Steindorff A."/>
            <person name="Ohm R.A."/>
            <person name="Martin F."/>
            <person name="Silar P."/>
            <person name="Natvig D.O."/>
            <person name="Lalanne C."/>
            <person name="Gautier V."/>
            <person name="Ament-Velasquez S.L."/>
            <person name="Kruys A."/>
            <person name="Hutchinson M.I."/>
            <person name="Powell A.J."/>
            <person name="Barry K."/>
            <person name="Miller A.N."/>
            <person name="Grigoriev I.V."/>
            <person name="Debuchy R."/>
            <person name="Gladieux P."/>
            <person name="Hiltunen Thoren M."/>
            <person name="Johannesson H."/>
        </authorList>
    </citation>
    <scope>NUCLEOTIDE SEQUENCE</scope>
    <source>
        <strain evidence="2">CBS 560.94</strain>
    </source>
</reference>
<evidence type="ECO:0000256" key="1">
    <source>
        <dbReference type="SAM" id="MobiDB-lite"/>
    </source>
</evidence>